<evidence type="ECO:0000256" key="1">
    <source>
        <dbReference type="SAM" id="MobiDB-lite"/>
    </source>
</evidence>
<feature type="region of interest" description="Disordered" evidence="1">
    <location>
        <begin position="264"/>
        <end position="310"/>
    </location>
</feature>
<gene>
    <name evidence="2" type="ORF">DUNSADRAFT_3352</name>
</gene>
<comment type="caution">
    <text evidence="2">The sequence shown here is derived from an EMBL/GenBank/DDBJ whole genome shotgun (WGS) entry which is preliminary data.</text>
</comment>
<feature type="region of interest" description="Disordered" evidence="1">
    <location>
        <begin position="88"/>
        <end position="132"/>
    </location>
</feature>
<accession>A0ABQ7FVH0</accession>
<reference evidence="2" key="1">
    <citation type="submission" date="2017-08" db="EMBL/GenBank/DDBJ databases">
        <authorList>
            <person name="Polle J.E."/>
            <person name="Barry K."/>
            <person name="Cushman J."/>
            <person name="Schmutz J."/>
            <person name="Tran D."/>
            <person name="Hathwaick L.T."/>
            <person name="Yim W.C."/>
            <person name="Jenkins J."/>
            <person name="Mckie-Krisberg Z.M."/>
            <person name="Prochnik S."/>
            <person name="Lindquist E."/>
            <person name="Dockter R.B."/>
            <person name="Adam C."/>
            <person name="Molina H."/>
            <person name="Bunkerborg J."/>
            <person name="Jin E."/>
            <person name="Buchheim M."/>
            <person name="Magnuson J."/>
        </authorList>
    </citation>
    <scope>NUCLEOTIDE SEQUENCE</scope>
    <source>
        <strain evidence="2">CCAP 19/18</strain>
    </source>
</reference>
<organism evidence="2 3">
    <name type="scientific">Dunaliella salina</name>
    <name type="common">Green alga</name>
    <name type="synonym">Protococcus salinus</name>
    <dbReference type="NCBI Taxonomy" id="3046"/>
    <lineage>
        <taxon>Eukaryota</taxon>
        <taxon>Viridiplantae</taxon>
        <taxon>Chlorophyta</taxon>
        <taxon>core chlorophytes</taxon>
        <taxon>Chlorophyceae</taxon>
        <taxon>CS clade</taxon>
        <taxon>Chlamydomonadales</taxon>
        <taxon>Dunaliellaceae</taxon>
        <taxon>Dunaliella</taxon>
    </lineage>
</organism>
<proteinExistence type="predicted"/>
<sequence>MTRFCSSPCAAYAEEAFRSLQEFLKHAVALNLIHVSCKEVLQRCRRALRKSLQELRRRYAASNSSGSSDHSSEEPMAVVVIDLTAGGNEQLQEGQGRKRARQDLDSQDEEEDADAEEAPSRSSNPQSNGFGTQEAELEEDVAQGHVSTDKESCGHGALAHEVQGHGVHAYEERGHGAPQSQQQAVLRSQHSIQRHLQLLQPATRTTSNACVQRQQQCLHAQPSPAKPAACQHSVYRHQQMQACVTQQPQRQGCACPLQPEIPVGSPRSQEAPCSQQGVQSQSSRRKQLRPSRHTDLPAVAGSAAGTPEEDEERALHLAIHASGLGKSVGVATPFCASLPHQGSPAASKRVHLLHCSTANLPVMAQPPLW</sequence>
<name>A0ABQ7FVH0_DUNSA</name>
<dbReference type="EMBL" id="MU070978">
    <property type="protein sequence ID" value="KAF5826382.1"/>
    <property type="molecule type" value="Genomic_DNA"/>
</dbReference>
<feature type="compositionally biased region" description="Acidic residues" evidence="1">
    <location>
        <begin position="105"/>
        <end position="117"/>
    </location>
</feature>
<evidence type="ECO:0000313" key="2">
    <source>
        <dbReference type="EMBL" id="KAF5826382.1"/>
    </source>
</evidence>
<protein>
    <submittedName>
        <fullName evidence="2">Uncharacterized protein</fullName>
    </submittedName>
</protein>
<keyword evidence="3" id="KW-1185">Reference proteome</keyword>
<dbReference type="Proteomes" id="UP000815325">
    <property type="component" value="Unassembled WGS sequence"/>
</dbReference>
<feature type="compositionally biased region" description="Polar residues" evidence="1">
    <location>
        <begin position="120"/>
        <end position="131"/>
    </location>
</feature>
<evidence type="ECO:0000313" key="3">
    <source>
        <dbReference type="Proteomes" id="UP000815325"/>
    </source>
</evidence>